<evidence type="ECO:0000313" key="6">
    <source>
        <dbReference type="EMBL" id="GMA94563.1"/>
    </source>
</evidence>
<feature type="compositionally biased region" description="Gly residues" evidence="3">
    <location>
        <begin position="246"/>
        <end position="266"/>
    </location>
</feature>
<dbReference type="RefSeq" id="WP_284253469.1">
    <property type="nucleotide sequence ID" value="NZ_BAAAQO010000002.1"/>
</dbReference>
<dbReference type="EMBL" id="BSVB01000001">
    <property type="protein sequence ID" value="GMA94563.1"/>
    <property type="molecule type" value="Genomic_DNA"/>
</dbReference>
<evidence type="ECO:0000256" key="5">
    <source>
        <dbReference type="SAM" id="SignalP"/>
    </source>
</evidence>
<evidence type="ECO:0000256" key="1">
    <source>
        <dbReference type="ARBA" id="ARBA00005445"/>
    </source>
</evidence>
<keyword evidence="4" id="KW-0812">Transmembrane</keyword>
<evidence type="ECO:0000256" key="2">
    <source>
        <dbReference type="ARBA" id="ARBA00022729"/>
    </source>
</evidence>
<dbReference type="Proteomes" id="UP001157034">
    <property type="component" value="Unassembled WGS sequence"/>
</dbReference>
<dbReference type="Pfam" id="PF11999">
    <property type="entry name" value="Ice_binding"/>
    <property type="match status" value="1"/>
</dbReference>
<evidence type="ECO:0008006" key="8">
    <source>
        <dbReference type="Google" id="ProtNLM"/>
    </source>
</evidence>
<keyword evidence="2 5" id="KW-0732">Signal</keyword>
<proteinExistence type="inferred from homology"/>
<evidence type="ECO:0000256" key="3">
    <source>
        <dbReference type="SAM" id="MobiDB-lite"/>
    </source>
</evidence>
<evidence type="ECO:0000256" key="4">
    <source>
        <dbReference type="SAM" id="Phobius"/>
    </source>
</evidence>
<feature type="chain" id="PRO_5046024498" description="DUF3494 domain-containing protein" evidence="5">
    <location>
        <begin position="35"/>
        <end position="320"/>
    </location>
</feature>
<sequence length="320" mass="30319">MAAGNSTSILRIAALAVPLAAALALVTGVGSAMAAEAPVGMLTNEQVAVLAGSTVTNTGPTIVSGDLDLSPGSSVTGFGPGTVTAGTTHVADPVAVQAQADLTTATGDASSRASTGNVPVDLAGLTLVPGVYDGAALSLSGTLVLNGDADSVFILRAASTLITGSSSVVSMIGGATSCNVWWVVPSSATLGSDSTFVGTILAGATITADTDATIAGRLLASTGAVNLHSNLVTRPAGCTNTTGGSSSDGGGTDGTGGSGGTGGSATGGSSTTGGPSSSPTQTGTLAATGVSTVPAGLALGLLASGIVLTVLRRRILQARH</sequence>
<reference evidence="7" key="1">
    <citation type="journal article" date="2019" name="Int. J. Syst. Evol. Microbiol.">
        <title>The Global Catalogue of Microorganisms (GCM) 10K type strain sequencing project: providing services to taxonomists for standard genome sequencing and annotation.</title>
        <authorList>
            <consortium name="The Broad Institute Genomics Platform"/>
            <consortium name="The Broad Institute Genome Sequencing Center for Infectious Disease"/>
            <person name="Wu L."/>
            <person name="Ma J."/>
        </authorList>
    </citation>
    <scope>NUCLEOTIDE SEQUENCE [LARGE SCALE GENOMIC DNA]</scope>
    <source>
        <strain evidence="7">NBRC 108894</strain>
    </source>
</reference>
<accession>A0ABQ6K4T2</accession>
<comment type="similarity">
    <text evidence="1">Belongs to the ice-binding protein family.</text>
</comment>
<feature type="signal peptide" evidence="5">
    <location>
        <begin position="1"/>
        <end position="34"/>
    </location>
</feature>
<evidence type="ECO:0000313" key="7">
    <source>
        <dbReference type="Proteomes" id="UP001157034"/>
    </source>
</evidence>
<keyword evidence="4" id="KW-0472">Membrane</keyword>
<feature type="region of interest" description="Disordered" evidence="3">
    <location>
        <begin position="237"/>
        <end position="285"/>
    </location>
</feature>
<protein>
    <recommendedName>
        <fullName evidence="8">DUF3494 domain-containing protein</fullName>
    </recommendedName>
</protein>
<keyword evidence="7" id="KW-1185">Reference proteome</keyword>
<dbReference type="InterPro" id="IPR021884">
    <property type="entry name" value="Ice-bd_prot"/>
</dbReference>
<organism evidence="6 7">
    <name type="scientific">Pseudolysinimonas kribbensis</name>
    <dbReference type="NCBI Taxonomy" id="433641"/>
    <lineage>
        <taxon>Bacteria</taxon>
        <taxon>Bacillati</taxon>
        <taxon>Actinomycetota</taxon>
        <taxon>Actinomycetes</taxon>
        <taxon>Micrococcales</taxon>
        <taxon>Microbacteriaceae</taxon>
        <taxon>Pseudolysinimonas</taxon>
    </lineage>
</organism>
<comment type="caution">
    <text evidence="6">The sequence shown here is derived from an EMBL/GenBank/DDBJ whole genome shotgun (WGS) entry which is preliminary data.</text>
</comment>
<keyword evidence="4" id="KW-1133">Transmembrane helix</keyword>
<feature type="compositionally biased region" description="Low complexity" evidence="3">
    <location>
        <begin position="267"/>
        <end position="284"/>
    </location>
</feature>
<gene>
    <name evidence="6" type="ORF">GCM10025881_13870</name>
</gene>
<feature type="transmembrane region" description="Helical" evidence="4">
    <location>
        <begin position="285"/>
        <end position="311"/>
    </location>
</feature>
<name>A0ABQ6K4T2_9MICO</name>